<proteinExistence type="predicted"/>
<evidence type="ECO:0000313" key="2">
    <source>
        <dbReference type="Proteomes" id="UP000829194"/>
    </source>
</evidence>
<name>A0ABY3X8A8_9GAMM</name>
<evidence type="ECO:0000313" key="1">
    <source>
        <dbReference type="EMBL" id="UNP28816.1"/>
    </source>
</evidence>
<organism evidence="1 2">
    <name type="scientific">Lysobacter gummosus</name>
    <dbReference type="NCBI Taxonomy" id="262324"/>
    <lineage>
        <taxon>Bacteria</taxon>
        <taxon>Pseudomonadati</taxon>
        <taxon>Pseudomonadota</taxon>
        <taxon>Gammaproteobacteria</taxon>
        <taxon>Lysobacterales</taxon>
        <taxon>Lysobacteraceae</taxon>
        <taxon>Lysobacter</taxon>
    </lineage>
</organism>
<dbReference type="RefSeq" id="WP_148649035.1">
    <property type="nucleotide sequence ID" value="NZ_CP011131.1"/>
</dbReference>
<reference evidence="1 2" key="1">
    <citation type="submission" date="2022-03" db="EMBL/GenBank/DDBJ databases">
        <title>Complete genome sequence of Lysobacter capsici VKM B-2533 and Lysobacter gummosus 10.1.1, promising sources of lytic agents.</title>
        <authorList>
            <person name="Tarlachkov S.V."/>
            <person name="Kudryakova I.V."/>
            <person name="Afoshin A.S."/>
            <person name="Leontyevskaya E.A."/>
            <person name="Leontyevskaya N.V."/>
        </authorList>
    </citation>
    <scope>NUCLEOTIDE SEQUENCE [LARGE SCALE GENOMIC DNA]</scope>
    <source>
        <strain evidence="1 2">10.1.1</strain>
    </source>
</reference>
<dbReference type="Proteomes" id="UP000829194">
    <property type="component" value="Chromosome"/>
</dbReference>
<dbReference type="EMBL" id="CP093547">
    <property type="protein sequence ID" value="UNP28816.1"/>
    <property type="molecule type" value="Genomic_DNA"/>
</dbReference>
<keyword evidence="2" id="KW-1185">Reference proteome</keyword>
<gene>
    <name evidence="1" type="ORF">MOV92_20410</name>
</gene>
<sequence>MKLLEPFRHPAVVVMHLPGGFTRVRLFALGHGEGWWEIPTESIPHHLRNLGGKLLVTVSRFSVEEDDLIVDIRNQVHSVLVEALPVSEGQSD</sequence>
<accession>A0ABY3X8A8</accession>
<protein>
    <submittedName>
        <fullName evidence="1">Uncharacterized protein</fullName>
    </submittedName>
</protein>